<proteinExistence type="predicted"/>
<comment type="caution">
    <text evidence="1">The sequence shown here is derived from an EMBL/GenBank/DDBJ whole genome shotgun (WGS) entry which is preliminary data.</text>
</comment>
<protein>
    <submittedName>
        <fullName evidence="1">Uncharacterized protein</fullName>
    </submittedName>
</protein>
<accession>A0ABU2D134</accession>
<evidence type="ECO:0000313" key="1">
    <source>
        <dbReference type="EMBL" id="MDR7665692.1"/>
    </source>
</evidence>
<evidence type="ECO:0000313" key="2">
    <source>
        <dbReference type="Proteomes" id="UP001246244"/>
    </source>
</evidence>
<keyword evidence="2" id="KW-1185">Reference proteome</keyword>
<dbReference type="RefSeq" id="WP_310575717.1">
    <property type="nucleotide sequence ID" value="NZ_JAVKPK010000025.1"/>
</dbReference>
<reference evidence="2" key="1">
    <citation type="submission" date="2023-07" db="EMBL/GenBank/DDBJ databases">
        <title>Whole-genome sequencing of a new Methanosarcina sp. Z-7115.</title>
        <authorList>
            <person name="Zhilina T.N."/>
            <person name="Merkel A.Y."/>
        </authorList>
    </citation>
    <scope>NUCLEOTIDE SEQUENCE [LARGE SCALE GENOMIC DNA]</scope>
    <source>
        <strain evidence="2">Z-7115</strain>
    </source>
</reference>
<dbReference type="Proteomes" id="UP001246244">
    <property type="component" value="Unassembled WGS sequence"/>
</dbReference>
<sequence>MNRLQVFYLRIAVILLVMLSMLPALAVLTHEVDTILKDENNGTDFESIHNETELKDKEIDLNFSFLTSMLQIILDLNLNLINGTLSSRVTEYPLLQPTIEGMAHSNFEYPDGMIVAANSTLGEPDSTMPMIGIYSKA</sequence>
<name>A0ABU2D134_9EURY</name>
<organism evidence="1 2">
    <name type="scientific">Methanosarcina baikalica</name>
    <dbReference type="NCBI Taxonomy" id="3073890"/>
    <lineage>
        <taxon>Archaea</taxon>
        <taxon>Methanobacteriati</taxon>
        <taxon>Methanobacteriota</taxon>
        <taxon>Stenosarchaea group</taxon>
        <taxon>Methanomicrobia</taxon>
        <taxon>Methanosarcinales</taxon>
        <taxon>Methanosarcinaceae</taxon>
        <taxon>Methanosarcina</taxon>
    </lineage>
</organism>
<dbReference type="EMBL" id="JAVKPK010000025">
    <property type="protein sequence ID" value="MDR7665692.1"/>
    <property type="molecule type" value="Genomic_DNA"/>
</dbReference>
<gene>
    <name evidence="1" type="ORF">RG963_07880</name>
</gene>